<reference evidence="8 9" key="1">
    <citation type="journal article" date="2016" name="BMC Genomics">
        <title>Comparative genomic and transcriptomic analyses of the Fuzhuan brick tea-fermentation fungus Aspergillus cristatus.</title>
        <authorList>
            <person name="Ge Y."/>
            <person name="Wang Y."/>
            <person name="Liu Y."/>
            <person name="Tan Y."/>
            <person name="Ren X."/>
            <person name="Zhang X."/>
            <person name="Hyde K.D."/>
            <person name="Liu Y."/>
            <person name="Liu Z."/>
        </authorList>
    </citation>
    <scope>NUCLEOTIDE SEQUENCE [LARGE SCALE GENOMIC DNA]</scope>
    <source>
        <strain evidence="8 9">GZAAS20.1005</strain>
    </source>
</reference>
<dbReference type="CDD" id="cd12148">
    <property type="entry name" value="fungal_TF_MHR"/>
    <property type="match status" value="1"/>
</dbReference>
<dbReference type="PANTHER" id="PTHR47540">
    <property type="entry name" value="THIAMINE REPRESSIBLE GENES REGULATORY PROTEIN THI5"/>
    <property type="match status" value="1"/>
</dbReference>
<keyword evidence="3" id="KW-0238">DNA-binding</keyword>
<evidence type="ECO:0000256" key="2">
    <source>
        <dbReference type="ARBA" id="ARBA00023015"/>
    </source>
</evidence>
<dbReference type="GO" id="GO:0000981">
    <property type="term" value="F:DNA-binding transcription factor activity, RNA polymerase II-specific"/>
    <property type="evidence" value="ECO:0007669"/>
    <property type="project" value="InterPro"/>
</dbReference>
<dbReference type="GO" id="GO:0005634">
    <property type="term" value="C:nucleus"/>
    <property type="evidence" value="ECO:0007669"/>
    <property type="project" value="UniProtKB-SubCell"/>
</dbReference>
<comment type="caution">
    <text evidence="8">The sequence shown here is derived from an EMBL/GenBank/DDBJ whole genome shotgun (WGS) entry which is preliminary data.</text>
</comment>
<dbReference type="SUPFAM" id="SSF57701">
    <property type="entry name" value="Zn2/Cys6 DNA-binding domain"/>
    <property type="match status" value="1"/>
</dbReference>
<feature type="compositionally biased region" description="Low complexity" evidence="6">
    <location>
        <begin position="65"/>
        <end position="92"/>
    </location>
</feature>
<evidence type="ECO:0000256" key="4">
    <source>
        <dbReference type="ARBA" id="ARBA00023163"/>
    </source>
</evidence>
<name>A0A1E3BR93_ASPCR</name>
<keyword evidence="9" id="KW-1185">Reference proteome</keyword>
<dbReference type="VEuPathDB" id="FungiDB:SI65_01058"/>
<gene>
    <name evidence="8" type="ORF">SI65_01058</name>
</gene>
<keyword evidence="5" id="KW-0539">Nucleus</keyword>
<dbReference type="GO" id="GO:0045944">
    <property type="term" value="P:positive regulation of transcription by RNA polymerase II"/>
    <property type="evidence" value="ECO:0007669"/>
    <property type="project" value="TreeGrafter"/>
</dbReference>
<dbReference type="SMART" id="SM00066">
    <property type="entry name" value="GAL4"/>
    <property type="match status" value="1"/>
</dbReference>
<feature type="region of interest" description="Disordered" evidence="6">
    <location>
        <begin position="40"/>
        <end position="105"/>
    </location>
</feature>
<feature type="region of interest" description="Disordered" evidence="6">
    <location>
        <begin position="596"/>
        <end position="615"/>
    </location>
</feature>
<dbReference type="STRING" id="573508.A0A1E3BR93"/>
<sequence length="693" mass="76952">MDTSKTRLRKACDACSIRKVKCDTSGPPCRSCASLDIPCTYERPSRRRGPPNRHAEAIKKQKLGPSPGSAASTVAASPTASPSPSASDIASAPAPPPPTSTTTPWMSAESICPLPTVRLLIDDFFTYIHPLVPIPHEPTFRAAFERREDVTNPTFLALLAGMIGSLVASFPRRPKQHLRTEAEKVAFPHSMALVKRCHDVAVQARGTGYLDRTATVYDAAISYFLGLCAGYVWNMRRCRAYLAECRTMLQVYDLCRQSPRLAGSNPTSPASPPSLDPMAAGATLADGYQVDIIQQELGRRLFYTTLVGFRTLQQMGSMDISVHFPPETPTERYPPLPMEIDDEFLFSTHAGPQPSSTVSRLTGFNANVRVFNSYNSLHAWELAFGSGMIFDYERQRSLLWECLQNCKNALAHVPRELSLQWTLATPVSPEQRKFDPVRTAMEDPDAQDRRAIQYEIQKANIYASQLGTRSYLVEKYWNIYGAHQKIMRQKAPENGSPATPGSTVKLEGESPGDIAMLQYSHAQADFIGRMMAEERRIVIRDLMVLLRSVNEINMEPNGASIVSPPPFPIAIEKPLTRNKQTYKIRQVASTLLNYPGTFEDQSPYPSTTDSSAPGPHPLTMAETQTYLRAFIETLMRLEGLSAPATTASSPQQYGRSMSYLSDHDRDEEELRQWASLKEFQKKFADAGGVLSEI</sequence>
<comment type="subcellular location">
    <subcellularLocation>
        <location evidence="1">Nucleus</location>
    </subcellularLocation>
</comment>
<evidence type="ECO:0000259" key="7">
    <source>
        <dbReference type="PROSITE" id="PS50048"/>
    </source>
</evidence>
<evidence type="ECO:0000313" key="9">
    <source>
        <dbReference type="Proteomes" id="UP000094569"/>
    </source>
</evidence>
<dbReference type="EMBL" id="JXNT01000001">
    <property type="protein sequence ID" value="ODM23469.1"/>
    <property type="molecule type" value="Genomic_DNA"/>
</dbReference>
<evidence type="ECO:0000256" key="3">
    <source>
        <dbReference type="ARBA" id="ARBA00023125"/>
    </source>
</evidence>
<dbReference type="InterPro" id="IPR036864">
    <property type="entry name" value="Zn2-C6_fun-type_DNA-bd_sf"/>
</dbReference>
<dbReference type="OrthoDB" id="5284003at2759"/>
<feature type="domain" description="Zn(2)-C6 fungal-type" evidence="7">
    <location>
        <begin position="11"/>
        <end position="41"/>
    </location>
</feature>
<keyword evidence="4" id="KW-0804">Transcription</keyword>
<evidence type="ECO:0000256" key="1">
    <source>
        <dbReference type="ARBA" id="ARBA00004123"/>
    </source>
</evidence>
<feature type="compositionally biased region" description="Polar residues" evidence="6">
    <location>
        <begin position="599"/>
        <end position="611"/>
    </location>
</feature>
<evidence type="ECO:0000313" key="8">
    <source>
        <dbReference type="EMBL" id="ODM23469.1"/>
    </source>
</evidence>
<dbReference type="Pfam" id="PF00172">
    <property type="entry name" value="Zn_clus"/>
    <property type="match status" value="1"/>
</dbReference>
<dbReference type="InterPro" id="IPR051711">
    <property type="entry name" value="Stress_Response_Reg"/>
</dbReference>
<dbReference type="PANTHER" id="PTHR47540:SF5">
    <property type="entry name" value="ZN(II)2CYS6 TRANSCRIPTION FACTOR"/>
    <property type="match status" value="1"/>
</dbReference>
<dbReference type="GO" id="GO:0043565">
    <property type="term" value="F:sequence-specific DNA binding"/>
    <property type="evidence" value="ECO:0007669"/>
    <property type="project" value="TreeGrafter"/>
</dbReference>
<dbReference type="InterPro" id="IPR001138">
    <property type="entry name" value="Zn2Cys6_DnaBD"/>
</dbReference>
<organism evidence="8 9">
    <name type="scientific">Aspergillus cristatus</name>
    <name type="common">Chinese Fuzhuan brick tea-fermentation fungus</name>
    <name type="synonym">Eurotium cristatum</name>
    <dbReference type="NCBI Taxonomy" id="573508"/>
    <lineage>
        <taxon>Eukaryota</taxon>
        <taxon>Fungi</taxon>
        <taxon>Dikarya</taxon>
        <taxon>Ascomycota</taxon>
        <taxon>Pezizomycotina</taxon>
        <taxon>Eurotiomycetes</taxon>
        <taxon>Eurotiomycetidae</taxon>
        <taxon>Eurotiales</taxon>
        <taxon>Aspergillaceae</taxon>
        <taxon>Aspergillus</taxon>
        <taxon>Aspergillus subgen. Aspergillus</taxon>
    </lineage>
</organism>
<accession>A0A1E3BR93</accession>
<evidence type="ECO:0000256" key="5">
    <source>
        <dbReference type="ARBA" id="ARBA00023242"/>
    </source>
</evidence>
<dbReference type="PROSITE" id="PS50048">
    <property type="entry name" value="ZN2_CY6_FUNGAL_2"/>
    <property type="match status" value="1"/>
</dbReference>
<evidence type="ECO:0000256" key="6">
    <source>
        <dbReference type="SAM" id="MobiDB-lite"/>
    </source>
</evidence>
<dbReference type="PROSITE" id="PS00463">
    <property type="entry name" value="ZN2_CY6_FUNGAL_1"/>
    <property type="match status" value="1"/>
</dbReference>
<dbReference type="Proteomes" id="UP000094569">
    <property type="component" value="Unassembled WGS sequence"/>
</dbReference>
<feature type="region of interest" description="Disordered" evidence="6">
    <location>
        <begin position="488"/>
        <end position="507"/>
    </location>
</feature>
<dbReference type="AlphaFoldDB" id="A0A1E3BR93"/>
<dbReference type="Gene3D" id="4.10.240.10">
    <property type="entry name" value="Zn(2)-C6 fungal-type DNA-binding domain"/>
    <property type="match status" value="1"/>
</dbReference>
<protein>
    <recommendedName>
        <fullName evidence="7">Zn(2)-C6 fungal-type domain-containing protein</fullName>
    </recommendedName>
</protein>
<proteinExistence type="predicted"/>
<dbReference type="CDD" id="cd00067">
    <property type="entry name" value="GAL4"/>
    <property type="match status" value="1"/>
</dbReference>
<dbReference type="GO" id="GO:0008270">
    <property type="term" value="F:zinc ion binding"/>
    <property type="evidence" value="ECO:0007669"/>
    <property type="project" value="InterPro"/>
</dbReference>
<keyword evidence="2" id="KW-0805">Transcription regulation</keyword>